<reference evidence="6" key="1">
    <citation type="submission" date="2016-06" db="UniProtKB">
        <authorList>
            <consortium name="WormBaseParasite"/>
        </authorList>
    </citation>
    <scope>IDENTIFICATION</scope>
</reference>
<dbReference type="SUPFAM" id="SSF50729">
    <property type="entry name" value="PH domain-like"/>
    <property type="match status" value="1"/>
</dbReference>
<feature type="domain" description="PH" evidence="3">
    <location>
        <begin position="1"/>
        <end position="94"/>
    </location>
</feature>
<accession>A0A183AGV7</accession>
<dbReference type="Pfam" id="PF00169">
    <property type="entry name" value="PH"/>
    <property type="match status" value="1"/>
</dbReference>
<dbReference type="InterPro" id="IPR001849">
    <property type="entry name" value="PH_domain"/>
</dbReference>
<comment type="catalytic activity">
    <reaction evidence="1">
        <text>L-threonyl-[protein] + ATP = O-phospho-L-threonyl-[protein] + ADP + H(+)</text>
        <dbReference type="Rhea" id="RHEA:46608"/>
        <dbReference type="Rhea" id="RHEA-COMP:11060"/>
        <dbReference type="Rhea" id="RHEA-COMP:11605"/>
        <dbReference type="ChEBI" id="CHEBI:15378"/>
        <dbReference type="ChEBI" id="CHEBI:30013"/>
        <dbReference type="ChEBI" id="CHEBI:30616"/>
        <dbReference type="ChEBI" id="CHEBI:61977"/>
        <dbReference type="ChEBI" id="CHEBI:456216"/>
        <dbReference type="EC" id="2.7.11.1"/>
    </reaction>
</comment>
<dbReference type="WBParaSite" id="ECPE_0000620501-mRNA-1">
    <property type="protein sequence ID" value="ECPE_0000620501-mRNA-1"/>
    <property type="gene ID" value="ECPE_0000620501"/>
</dbReference>
<reference evidence="4 5" key="2">
    <citation type="submission" date="2018-11" db="EMBL/GenBank/DDBJ databases">
        <authorList>
            <consortium name="Pathogen Informatics"/>
        </authorList>
    </citation>
    <scope>NUCLEOTIDE SEQUENCE [LARGE SCALE GENOMIC DNA]</scope>
    <source>
        <strain evidence="4 5">Egypt</strain>
    </source>
</reference>
<dbReference type="CDD" id="cd01241">
    <property type="entry name" value="PH_PKB"/>
    <property type="match status" value="1"/>
</dbReference>
<evidence type="ECO:0000313" key="5">
    <source>
        <dbReference type="Proteomes" id="UP000272942"/>
    </source>
</evidence>
<organism evidence="6">
    <name type="scientific">Echinostoma caproni</name>
    <dbReference type="NCBI Taxonomy" id="27848"/>
    <lineage>
        <taxon>Eukaryota</taxon>
        <taxon>Metazoa</taxon>
        <taxon>Spiralia</taxon>
        <taxon>Lophotrochozoa</taxon>
        <taxon>Platyhelminthes</taxon>
        <taxon>Trematoda</taxon>
        <taxon>Digenea</taxon>
        <taxon>Plagiorchiida</taxon>
        <taxon>Echinostomata</taxon>
        <taxon>Echinostomatoidea</taxon>
        <taxon>Echinostomatidae</taxon>
        <taxon>Echinostoma</taxon>
    </lineage>
</organism>
<keyword evidence="5" id="KW-1185">Reference proteome</keyword>
<dbReference type="FunFam" id="2.30.29.30:FF:000404">
    <property type="entry name" value="Non-specific serine/threonine protein kinase"/>
    <property type="match status" value="1"/>
</dbReference>
<dbReference type="GO" id="GO:0004674">
    <property type="term" value="F:protein serine/threonine kinase activity"/>
    <property type="evidence" value="ECO:0007669"/>
    <property type="project" value="UniProtKB-EC"/>
</dbReference>
<evidence type="ECO:0000313" key="6">
    <source>
        <dbReference type="WBParaSite" id="ECPE_0000620501-mRNA-1"/>
    </source>
</evidence>
<comment type="catalytic activity">
    <reaction evidence="2">
        <text>L-seryl-[protein] + ATP = O-phospho-L-seryl-[protein] + ADP + H(+)</text>
        <dbReference type="Rhea" id="RHEA:17989"/>
        <dbReference type="Rhea" id="RHEA-COMP:9863"/>
        <dbReference type="Rhea" id="RHEA-COMP:11604"/>
        <dbReference type="ChEBI" id="CHEBI:15378"/>
        <dbReference type="ChEBI" id="CHEBI:29999"/>
        <dbReference type="ChEBI" id="CHEBI:30616"/>
        <dbReference type="ChEBI" id="CHEBI:83421"/>
        <dbReference type="ChEBI" id="CHEBI:456216"/>
        <dbReference type="EC" id="2.7.11.1"/>
    </reaction>
</comment>
<evidence type="ECO:0000256" key="1">
    <source>
        <dbReference type="ARBA" id="ARBA00047899"/>
    </source>
</evidence>
<name>A0A183AGV7_9TREM</name>
<dbReference type="Gene3D" id="2.30.29.30">
    <property type="entry name" value="Pleckstrin-homology domain (PH domain)/Phosphotyrosine-binding domain (PTB)"/>
    <property type="match status" value="1"/>
</dbReference>
<gene>
    <name evidence="4" type="ORF">ECPE_LOCUS6192</name>
</gene>
<dbReference type="SMART" id="SM00233">
    <property type="entry name" value="PH"/>
    <property type="match status" value="1"/>
</dbReference>
<protein>
    <submittedName>
        <fullName evidence="6">PH domain-containing protein</fullName>
    </submittedName>
</protein>
<dbReference type="InterPro" id="IPR039026">
    <property type="entry name" value="PH_PKB"/>
</dbReference>
<dbReference type="OrthoDB" id="63267at2759"/>
<dbReference type="PROSITE" id="PS50003">
    <property type="entry name" value="PH_DOMAIN"/>
    <property type="match status" value="1"/>
</dbReference>
<sequence>MKRGEHIKNWRRRYFILREDGTFYGYKSQPKDDMTQPLNNFTVRDCQIICLNKPKPFTFLIRGLQWTNVVERLFFVEAESERSDWVTAIQTIANRLRRSYSHLTSGHGRSATVVKGVMGSPGKRSL</sequence>
<dbReference type="EMBL" id="UZAN01043149">
    <property type="protein sequence ID" value="VDP77644.1"/>
    <property type="molecule type" value="Genomic_DNA"/>
</dbReference>
<dbReference type="InterPro" id="IPR011993">
    <property type="entry name" value="PH-like_dom_sf"/>
</dbReference>
<dbReference type="AlphaFoldDB" id="A0A183AGV7"/>
<dbReference type="GO" id="GO:0032869">
    <property type="term" value="P:cellular response to insulin stimulus"/>
    <property type="evidence" value="ECO:0007669"/>
    <property type="project" value="UniProtKB-ARBA"/>
</dbReference>
<evidence type="ECO:0000256" key="2">
    <source>
        <dbReference type="ARBA" id="ARBA00048679"/>
    </source>
</evidence>
<evidence type="ECO:0000259" key="3">
    <source>
        <dbReference type="PROSITE" id="PS50003"/>
    </source>
</evidence>
<proteinExistence type="predicted"/>
<evidence type="ECO:0000313" key="4">
    <source>
        <dbReference type="EMBL" id="VDP77644.1"/>
    </source>
</evidence>
<dbReference type="Proteomes" id="UP000272942">
    <property type="component" value="Unassembled WGS sequence"/>
</dbReference>